<keyword evidence="3" id="KW-0067">ATP-binding</keyword>
<dbReference type="Pfam" id="PF04394">
    <property type="entry name" value="DUF536"/>
    <property type="match status" value="1"/>
</dbReference>
<keyword evidence="3" id="KW-0347">Helicase</keyword>
<keyword evidence="1" id="KW-0175">Coiled coil</keyword>
<dbReference type="InterPro" id="IPR007489">
    <property type="entry name" value="RocS-like_C"/>
</dbReference>
<organism evidence="3 4">
    <name type="scientific">Lactovum miscens</name>
    <dbReference type="NCBI Taxonomy" id="190387"/>
    <lineage>
        <taxon>Bacteria</taxon>
        <taxon>Bacillati</taxon>
        <taxon>Bacillota</taxon>
        <taxon>Bacilli</taxon>
        <taxon>Lactobacillales</taxon>
        <taxon>Streptococcaceae</taxon>
        <taxon>Lactovum</taxon>
    </lineage>
</organism>
<keyword evidence="3" id="KW-0378">Hydrolase</keyword>
<evidence type="ECO:0000259" key="2">
    <source>
        <dbReference type="Pfam" id="PF04394"/>
    </source>
</evidence>
<evidence type="ECO:0000313" key="4">
    <source>
        <dbReference type="Proteomes" id="UP000562464"/>
    </source>
</evidence>
<evidence type="ECO:0000313" key="3">
    <source>
        <dbReference type="EMBL" id="MBB5887382.1"/>
    </source>
</evidence>
<comment type="caution">
    <text evidence="3">The sequence shown here is derived from an EMBL/GenBank/DDBJ whole genome shotgun (WGS) entry which is preliminary data.</text>
</comment>
<feature type="coiled-coil region" evidence="1">
    <location>
        <begin position="86"/>
        <end position="134"/>
    </location>
</feature>
<keyword evidence="4" id="KW-1185">Reference proteome</keyword>
<protein>
    <submittedName>
        <fullName evidence="3">Lhr-like helicase</fullName>
    </submittedName>
</protein>
<keyword evidence="3" id="KW-0547">Nucleotide-binding</keyword>
<accession>A0A841C711</accession>
<dbReference type="Proteomes" id="UP000562464">
    <property type="component" value="Unassembled WGS sequence"/>
</dbReference>
<dbReference type="GO" id="GO:0004386">
    <property type="term" value="F:helicase activity"/>
    <property type="evidence" value="ECO:0007669"/>
    <property type="project" value="UniProtKB-KW"/>
</dbReference>
<gene>
    <name evidence="3" type="ORF">HNQ37_000252</name>
</gene>
<feature type="domain" description="Regulator of chromosome segregation-like C-terminal" evidence="2">
    <location>
        <begin position="113"/>
        <end position="152"/>
    </location>
</feature>
<proteinExistence type="predicted"/>
<dbReference type="EMBL" id="JACHHV010000002">
    <property type="protein sequence ID" value="MBB5887382.1"/>
    <property type="molecule type" value="Genomic_DNA"/>
</dbReference>
<reference evidence="3 4" key="1">
    <citation type="submission" date="2020-08" db="EMBL/GenBank/DDBJ databases">
        <title>Genomic Encyclopedia of Type Strains, Phase IV (KMG-IV): sequencing the most valuable type-strain genomes for metagenomic binning, comparative biology and taxonomic classification.</title>
        <authorList>
            <person name="Goeker M."/>
        </authorList>
    </citation>
    <scope>NUCLEOTIDE SEQUENCE [LARGE SCALE GENOMIC DNA]</scope>
    <source>
        <strain evidence="3 4">DSM 14925</strain>
    </source>
</reference>
<dbReference type="RefSeq" id="WP_183538511.1">
    <property type="nucleotide sequence ID" value="NZ_DASWOY010000027.1"/>
</dbReference>
<name>A0A841C711_9LACT</name>
<dbReference type="AlphaFoldDB" id="A0A841C711"/>
<evidence type="ECO:0000256" key="1">
    <source>
        <dbReference type="SAM" id="Coils"/>
    </source>
</evidence>
<sequence length="167" mass="18997">MDTKTVTELAGLFGVSRQAMNNRVRALEEEFVDKNEKGVTVVTEAGVHELEHLYGKVVTAKQEVVDKPTLASGQDKTIFAMLSNLMEGKDQEIERLHEQIVAKDQQLHMLGSQIEIKDRQLEKTSRQLDQQQQLTAVALQDKQQLVLELREEQSKGFFARFFGGKRK</sequence>